<dbReference type="PANTHER" id="PTHR45801">
    <property type="entry name" value="OS07G0101800 PROTEIN"/>
    <property type="match status" value="1"/>
</dbReference>
<keyword evidence="3 8" id="KW-0863">Zinc-finger</keyword>
<feature type="compositionally biased region" description="Basic and acidic residues" evidence="9">
    <location>
        <begin position="1"/>
        <end position="33"/>
    </location>
</feature>
<dbReference type="InParanoid" id="A0A6P4A6S5"/>
<dbReference type="GeneID" id="107425836"/>
<dbReference type="SUPFAM" id="SSF57667">
    <property type="entry name" value="beta-beta-alpha zinc fingers"/>
    <property type="match status" value="1"/>
</dbReference>
<organism evidence="11 12">
    <name type="scientific">Ziziphus jujuba</name>
    <name type="common">Chinese jujube</name>
    <name type="synonym">Ziziphus sativa</name>
    <dbReference type="NCBI Taxonomy" id="326968"/>
    <lineage>
        <taxon>Eukaryota</taxon>
        <taxon>Viridiplantae</taxon>
        <taxon>Streptophyta</taxon>
        <taxon>Embryophyta</taxon>
        <taxon>Tracheophyta</taxon>
        <taxon>Spermatophyta</taxon>
        <taxon>Magnoliopsida</taxon>
        <taxon>eudicotyledons</taxon>
        <taxon>Gunneridae</taxon>
        <taxon>Pentapetalae</taxon>
        <taxon>rosids</taxon>
        <taxon>fabids</taxon>
        <taxon>Rosales</taxon>
        <taxon>Rhamnaceae</taxon>
        <taxon>Paliureae</taxon>
        <taxon>Ziziphus</taxon>
    </lineage>
</organism>
<sequence length="197" mass="22444">MESNYHHEEDSSKSSSEDTDRSEQNEENHEHTGSGRSYECVFCKRGFTTAQALGGHMNIHRKDRAKTRPYTPAAVSTHQSADDHHHRHHHNYANISPYRSIQGYPPHDYYSSSSGIHVNYQTYIPASTWGLRPPPAVLVPGHDFCPRNSLLPDLSREDYWRGIRTSRGEDDHNTEKINGGCSIDLELDLELRLGHDP</sequence>
<keyword evidence="6" id="KW-0804">Transcription</keyword>
<accession>A0A6P4A6S5</accession>
<dbReference type="KEGG" id="zju:107425836"/>
<dbReference type="GO" id="GO:0008270">
    <property type="term" value="F:zinc ion binding"/>
    <property type="evidence" value="ECO:0007669"/>
    <property type="project" value="UniProtKB-KW"/>
</dbReference>
<dbReference type="PANTHER" id="PTHR45801:SF117">
    <property type="entry name" value="OS07G0417400 PROTEIN"/>
    <property type="match status" value="1"/>
</dbReference>
<feature type="domain" description="C2H2-type" evidence="10">
    <location>
        <begin position="38"/>
        <end position="65"/>
    </location>
</feature>
<keyword evidence="11" id="KW-1185">Reference proteome</keyword>
<evidence type="ECO:0000256" key="2">
    <source>
        <dbReference type="ARBA" id="ARBA00022723"/>
    </source>
</evidence>
<evidence type="ECO:0000313" key="12">
    <source>
        <dbReference type="RefSeq" id="XP_015891370.1"/>
    </source>
</evidence>
<evidence type="ECO:0000256" key="3">
    <source>
        <dbReference type="ARBA" id="ARBA00022771"/>
    </source>
</evidence>
<comment type="subcellular location">
    <subcellularLocation>
        <location evidence="1">Nucleus</location>
    </subcellularLocation>
</comment>
<evidence type="ECO:0000256" key="4">
    <source>
        <dbReference type="ARBA" id="ARBA00022833"/>
    </source>
</evidence>
<keyword evidence="2" id="KW-0479">Metal-binding</keyword>
<keyword evidence="4" id="KW-0862">Zinc</keyword>
<dbReference type="AlphaFoldDB" id="A0A6P4A6S5"/>
<dbReference type="RefSeq" id="XP_015891370.1">
    <property type="nucleotide sequence ID" value="XM_016035884.4"/>
</dbReference>
<dbReference type="InterPro" id="IPR013087">
    <property type="entry name" value="Znf_C2H2_type"/>
</dbReference>
<feature type="region of interest" description="Disordered" evidence="9">
    <location>
        <begin position="1"/>
        <end position="35"/>
    </location>
</feature>
<proteinExistence type="predicted"/>
<keyword evidence="7" id="KW-0539">Nucleus</keyword>
<keyword evidence="5" id="KW-0805">Transcription regulation</keyword>
<dbReference type="InterPro" id="IPR036236">
    <property type="entry name" value="Znf_C2H2_sf"/>
</dbReference>
<dbReference type="GO" id="GO:0005634">
    <property type="term" value="C:nucleus"/>
    <property type="evidence" value="ECO:0007669"/>
    <property type="project" value="UniProtKB-SubCell"/>
</dbReference>
<protein>
    <submittedName>
        <fullName evidence="12">Zinc finger protein 8</fullName>
    </submittedName>
</protein>
<dbReference type="Proteomes" id="UP001652623">
    <property type="component" value="Chromosome 9"/>
</dbReference>
<evidence type="ECO:0000256" key="1">
    <source>
        <dbReference type="ARBA" id="ARBA00004123"/>
    </source>
</evidence>
<dbReference type="InterPro" id="IPR052426">
    <property type="entry name" value="Plant_dev_regulator"/>
</dbReference>
<evidence type="ECO:0000313" key="11">
    <source>
        <dbReference type="Proteomes" id="UP001652623"/>
    </source>
</evidence>
<gene>
    <name evidence="12" type="primary">LOC107425836</name>
</gene>
<dbReference type="PROSITE" id="PS50157">
    <property type="entry name" value="ZINC_FINGER_C2H2_2"/>
    <property type="match status" value="1"/>
</dbReference>
<name>A0A6P4A6S5_ZIZJJ</name>
<evidence type="ECO:0000256" key="6">
    <source>
        <dbReference type="ARBA" id="ARBA00023163"/>
    </source>
</evidence>
<feature type="region of interest" description="Disordered" evidence="9">
    <location>
        <begin position="63"/>
        <end position="87"/>
    </location>
</feature>
<evidence type="ECO:0000259" key="10">
    <source>
        <dbReference type="PROSITE" id="PS50157"/>
    </source>
</evidence>
<dbReference type="PROSITE" id="PS00028">
    <property type="entry name" value="ZINC_FINGER_C2H2_1"/>
    <property type="match status" value="1"/>
</dbReference>
<evidence type="ECO:0000256" key="5">
    <source>
        <dbReference type="ARBA" id="ARBA00023015"/>
    </source>
</evidence>
<evidence type="ECO:0000256" key="8">
    <source>
        <dbReference type="PROSITE-ProRule" id="PRU00042"/>
    </source>
</evidence>
<dbReference type="Gene3D" id="3.30.160.60">
    <property type="entry name" value="Classic Zinc Finger"/>
    <property type="match status" value="1"/>
</dbReference>
<reference evidence="12" key="1">
    <citation type="submission" date="2025-08" db="UniProtKB">
        <authorList>
            <consortium name="RefSeq"/>
        </authorList>
    </citation>
    <scope>IDENTIFICATION</scope>
    <source>
        <tissue evidence="12">Seedling</tissue>
    </source>
</reference>
<evidence type="ECO:0000256" key="9">
    <source>
        <dbReference type="SAM" id="MobiDB-lite"/>
    </source>
</evidence>
<evidence type="ECO:0000256" key="7">
    <source>
        <dbReference type="ARBA" id="ARBA00023242"/>
    </source>
</evidence>